<evidence type="ECO:0000313" key="7">
    <source>
        <dbReference type="EMBL" id="AIY91055.1"/>
    </source>
</evidence>
<keyword evidence="4 5" id="KW-0472">Membrane</keyword>
<feature type="transmembrane region" description="Helical" evidence="5">
    <location>
        <begin position="191"/>
        <end position="208"/>
    </location>
</feature>
<dbReference type="InterPro" id="IPR006977">
    <property type="entry name" value="Yip1_dom"/>
</dbReference>
<evidence type="ECO:0000256" key="1">
    <source>
        <dbReference type="ARBA" id="ARBA00004141"/>
    </source>
</evidence>
<feature type="transmembrane region" description="Helical" evidence="5">
    <location>
        <begin position="25"/>
        <end position="42"/>
    </location>
</feature>
<evidence type="ECO:0000256" key="4">
    <source>
        <dbReference type="ARBA" id="ARBA00023136"/>
    </source>
</evidence>
<dbReference type="Pfam" id="PF04893">
    <property type="entry name" value="Yip1"/>
    <property type="match status" value="1"/>
</dbReference>
<evidence type="ECO:0000256" key="5">
    <source>
        <dbReference type="SAM" id="Phobius"/>
    </source>
</evidence>
<feature type="transmembrane region" description="Helical" evidence="5">
    <location>
        <begin position="158"/>
        <end position="179"/>
    </location>
</feature>
<organism evidence="7 8">
    <name type="scientific">Geoglobus acetivorans</name>
    <dbReference type="NCBI Taxonomy" id="565033"/>
    <lineage>
        <taxon>Archaea</taxon>
        <taxon>Methanobacteriati</taxon>
        <taxon>Methanobacteriota</taxon>
        <taxon>Archaeoglobi</taxon>
        <taxon>Archaeoglobales</taxon>
        <taxon>Archaeoglobaceae</taxon>
        <taxon>Geoglobus</taxon>
    </lineage>
</organism>
<accession>A0A0A7GG45</accession>
<sequence>MRLITDPDRFFEDLKNRDINLKRPLAVVSALSILVSAYQYLLMSKLAQAIPEDLATFFVAGAYIGIIGSFTGMFAVWVIMAIVMHGLSAFFGGKGSFRRTFEFIGYGFLPSLVGSLITVPVSAYYLMNAEIPKIDLAQLQNPDAVGDIILSFIPRDVVYSNLIINLAVTVWGLVIWTFAVKHARGVELRKAFICALIPTVLFGIYQIWNLTKLL</sequence>
<evidence type="ECO:0000256" key="2">
    <source>
        <dbReference type="ARBA" id="ARBA00022692"/>
    </source>
</evidence>
<reference evidence="7 8" key="1">
    <citation type="journal article" date="2015" name="Appl. Environ. Microbiol.">
        <title>The Geoglobus acetivorans genome: Fe(III) reduction, acetate utilization, autotrophic growth, and degradation of aromatic compounds in a hyperthermophilic archaeon.</title>
        <authorList>
            <person name="Mardanov A.V."/>
            <person name="Slododkina G.B."/>
            <person name="Slobodkin A.I."/>
            <person name="Beletsky A.V."/>
            <person name="Gavrilov S.N."/>
            <person name="Kublanov I.V."/>
            <person name="Bonch-Osmolovskaya E.A."/>
            <person name="Skryabin K.G."/>
            <person name="Ravin N.V."/>
        </authorList>
    </citation>
    <scope>NUCLEOTIDE SEQUENCE [LARGE SCALE GENOMIC DNA]</scope>
    <source>
        <strain evidence="7 8">SBH6</strain>
    </source>
</reference>
<protein>
    <recommendedName>
        <fullName evidence="6">Yip1 domain-containing protein</fullName>
    </recommendedName>
</protein>
<feature type="transmembrane region" description="Helical" evidence="5">
    <location>
        <begin position="103"/>
        <end position="126"/>
    </location>
</feature>
<proteinExistence type="predicted"/>
<dbReference type="AlphaFoldDB" id="A0A0A7GG45"/>
<dbReference type="Proteomes" id="UP000030624">
    <property type="component" value="Chromosome"/>
</dbReference>
<dbReference type="KEGG" id="gac:GACE_2031"/>
<dbReference type="eggNOG" id="arCOG02054">
    <property type="taxonomic scope" value="Archaea"/>
</dbReference>
<dbReference type="RefSeq" id="WP_048093136.1">
    <property type="nucleotide sequence ID" value="NZ_CP009552.1"/>
</dbReference>
<feature type="transmembrane region" description="Helical" evidence="5">
    <location>
        <begin position="62"/>
        <end position="91"/>
    </location>
</feature>
<comment type="subcellular location">
    <subcellularLocation>
        <location evidence="1">Membrane</location>
        <topology evidence="1">Multi-pass membrane protein</topology>
    </subcellularLocation>
</comment>
<evidence type="ECO:0000313" key="8">
    <source>
        <dbReference type="Proteomes" id="UP000030624"/>
    </source>
</evidence>
<dbReference type="STRING" id="565033.GACE_2031"/>
<dbReference type="EMBL" id="CP009552">
    <property type="protein sequence ID" value="AIY91055.1"/>
    <property type="molecule type" value="Genomic_DNA"/>
</dbReference>
<keyword evidence="3 5" id="KW-1133">Transmembrane helix</keyword>
<evidence type="ECO:0000256" key="3">
    <source>
        <dbReference type="ARBA" id="ARBA00022989"/>
    </source>
</evidence>
<keyword evidence="2 5" id="KW-0812">Transmembrane</keyword>
<name>A0A0A7GG45_GEOAI</name>
<dbReference type="GeneID" id="24798599"/>
<gene>
    <name evidence="7" type="ORF">GACE_2031</name>
</gene>
<dbReference type="GO" id="GO:0016020">
    <property type="term" value="C:membrane"/>
    <property type="evidence" value="ECO:0007669"/>
    <property type="project" value="UniProtKB-SubCell"/>
</dbReference>
<evidence type="ECO:0000259" key="6">
    <source>
        <dbReference type="Pfam" id="PF04893"/>
    </source>
</evidence>
<dbReference type="HOGENOM" id="CLU_111437_0_0_2"/>
<feature type="domain" description="Yip1" evidence="6">
    <location>
        <begin position="2"/>
        <end position="206"/>
    </location>
</feature>